<name>A0A4R1N3R0_9RHOB</name>
<feature type="signal peptide" evidence="1">
    <location>
        <begin position="1"/>
        <end position="31"/>
    </location>
</feature>
<keyword evidence="1" id="KW-0732">Signal</keyword>
<evidence type="ECO:0000259" key="2">
    <source>
        <dbReference type="Pfam" id="PF00144"/>
    </source>
</evidence>
<evidence type="ECO:0000256" key="1">
    <source>
        <dbReference type="SAM" id="SignalP"/>
    </source>
</evidence>
<sequence>MTNAINLTRVTTALATGALTAMIALAPVAHAQDRDYSTHHELGLMQGFPPTADKQVDKSNALFGVPHNRWSYQNMNTLFPSASISNAQYPVDLVRAVDGGIERLDVAREDGSKVEFDTYLKETFTDSLVVIQGDKVVFERYLNGMNANQPHQMMSVTKSFAGLFGLMAAHEGLVDENDPVTKYVPELAESGAFGQATFKHALDMTASMDFSEDYADPNSGISAYAKVLGLVEATEEERVAETIYEFLPMMQKDSAHENGEIFHYQTPKTDVVNWVTNRATGESFQNNLQDKLWSKLGTDGETYVLLDRNGTLFAGGGLNATPNDLARFATMMLNDGEFNGQQVVAPEVIQELADGGSIEAFTNGTESKGVMGGNDWSYRAQWWVRHTPGHEAFSAIGVNGQWIYIDVERDIAIVKQSSQPESSTNYFDEYNINAFDQIIGHLTK</sequence>
<keyword evidence="4" id="KW-1185">Reference proteome</keyword>
<organism evidence="3 4">
    <name type="scientific">Shimia isoporae</name>
    <dbReference type="NCBI Taxonomy" id="647720"/>
    <lineage>
        <taxon>Bacteria</taxon>
        <taxon>Pseudomonadati</taxon>
        <taxon>Pseudomonadota</taxon>
        <taxon>Alphaproteobacteria</taxon>
        <taxon>Rhodobacterales</taxon>
        <taxon>Roseobacteraceae</taxon>
    </lineage>
</organism>
<dbReference type="Gene3D" id="3.40.710.10">
    <property type="entry name" value="DD-peptidase/beta-lactamase superfamily"/>
    <property type="match status" value="1"/>
</dbReference>
<dbReference type="Pfam" id="PF00144">
    <property type="entry name" value="Beta-lactamase"/>
    <property type="match status" value="1"/>
</dbReference>
<dbReference type="RefSeq" id="WP_132861140.1">
    <property type="nucleotide sequence ID" value="NZ_SMGR01000003.1"/>
</dbReference>
<dbReference type="InterPro" id="IPR012338">
    <property type="entry name" value="Beta-lactam/transpept-like"/>
</dbReference>
<dbReference type="PANTHER" id="PTHR43283:SF7">
    <property type="entry name" value="BETA-LACTAMASE-RELATED DOMAIN-CONTAINING PROTEIN"/>
    <property type="match status" value="1"/>
</dbReference>
<dbReference type="AlphaFoldDB" id="A0A4R1N3R0"/>
<reference evidence="3 4" key="1">
    <citation type="submission" date="2019-03" db="EMBL/GenBank/DDBJ databases">
        <title>Genomic Encyclopedia of Archaeal and Bacterial Type Strains, Phase II (KMG-II): from individual species to whole genera.</title>
        <authorList>
            <person name="Goeker M."/>
        </authorList>
    </citation>
    <scope>NUCLEOTIDE SEQUENCE [LARGE SCALE GENOMIC DNA]</scope>
    <source>
        <strain evidence="3 4">DSM 26433</strain>
    </source>
</reference>
<dbReference type="InterPro" id="IPR001466">
    <property type="entry name" value="Beta-lactam-related"/>
</dbReference>
<dbReference type="InterPro" id="IPR050789">
    <property type="entry name" value="Diverse_Enzym_Activities"/>
</dbReference>
<dbReference type="Proteomes" id="UP000295673">
    <property type="component" value="Unassembled WGS sequence"/>
</dbReference>
<gene>
    <name evidence="3" type="ORF">BXY66_2994</name>
</gene>
<protein>
    <recommendedName>
        <fullName evidence="2">Beta-lactamase-related domain-containing protein</fullName>
    </recommendedName>
</protein>
<dbReference type="PANTHER" id="PTHR43283">
    <property type="entry name" value="BETA-LACTAMASE-RELATED"/>
    <property type="match status" value="1"/>
</dbReference>
<comment type="caution">
    <text evidence="3">The sequence shown here is derived from an EMBL/GenBank/DDBJ whole genome shotgun (WGS) entry which is preliminary data.</text>
</comment>
<feature type="domain" description="Beta-lactamase-related" evidence="2">
    <location>
        <begin position="126"/>
        <end position="422"/>
    </location>
</feature>
<evidence type="ECO:0000313" key="3">
    <source>
        <dbReference type="EMBL" id="TCL00353.1"/>
    </source>
</evidence>
<dbReference type="OrthoDB" id="9814204at2"/>
<proteinExistence type="predicted"/>
<dbReference type="EMBL" id="SMGR01000003">
    <property type="protein sequence ID" value="TCL00353.1"/>
    <property type="molecule type" value="Genomic_DNA"/>
</dbReference>
<evidence type="ECO:0000313" key="4">
    <source>
        <dbReference type="Proteomes" id="UP000295673"/>
    </source>
</evidence>
<dbReference type="SUPFAM" id="SSF56601">
    <property type="entry name" value="beta-lactamase/transpeptidase-like"/>
    <property type="match status" value="1"/>
</dbReference>
<feature type="chain" id="PRO_5020623117" description="Beta-lactamase-related domain-containing protein" evidence="1">
    <location>
        <begin position="32"/>
        <end position="444"/>
    </location>
</feature>
<accession>A0A4R1N3R0</accession>